<comment type="catalytic activity">
    <reaction evidence="1">
        <text>Hydrolysis of terminal, non-reducing alpha-D-galactose residues in alpha-D-galactosides, including galactose oligosaccharides, galactomannans and galactolipids.</text>
        <dbReference type="EC" id="3.2.1.22"/>
    </reaction>
</comment>
<dbReference type="EMBL" id="WJXW01000013">
    <property type="protein sequence ID" value="KAF9731052.1"/>
    <property type="molecule type" value="Genomic_DNA"/>
</dbReference>
<dbReference type="Proteomes" id="UP000756921">
    <property type="component" value="Unassembled WGS sequence"/>
</dbReference>
<organism evidence="5 6">
    <name type="scientific">Paraphaeosphaeria minitans</name>
    <dbReference type="NCBI Taxonomy" id="565426"/>
    <lineage>
        <taxon>Eukaryota</taxon>
        <taxon>Fungi</taxon>
        <taxon>Dikarya</taxon>
        <taxon>Ascomycota</taxon>
        <taxon>Pezizomycotina</taxon>
        <taxon>Dothideomycetes</taxon>
        <taxon>Pleosporomycetidae</taxon>
        <taxon>Pleosporales</taxon>
        <taxon>Massarineae</taxon>
        <taxon>Didymosphaeriaceae</taxon>
        <taxon>Paraphaeosphaeria</taxon>
    </lineage>
</organism>
<feature type="domain" description="Glycoside-hydrolase family GH114 TIM-barrel" evidence="4">
    <location>
        <begin position="91"/>
        <end position="210"/>
    </location>
</feature>
<protein>
    <recommendedName>
        <fullName evidence="2">alpha-galactosidase</fullName>
        <ecNumber evidence="2">3.2.1.22</ecNumber>
    </recommendedName>
</protein>
<gene>
    <name evidence="5" type="ORF">PMIN01_11011</name>
</gene>
<reference evidence="5" key="1">
    <citation type="journal article" date="2020" name="Mol. Plant Microbe Interact.">
        <title>Genome Sequence of the Biocontrol Agent Coniothyrium minitans strain Conio (IMI 134523).</title>
        <authorList>
            <person name="Patel D."/>
            <person name="Shittu T.A."/>
            <person name="Baroncelli R."/>
            <person name="Muthumeenakshi S."/>
            <person name="Osborne T.H."/>
            <person name="Janganan T.K."/>
            <person name="Sreenivasaprasad S."/>
        </authorList>
    </citation>
    <scope>NUCLEOTIDE SEQUENCE</scope>
    <source>
        <strain evidence="5">Conio</strain>
    </source>
</reference>
<dbReference type="EC" id="3.2.1.22" evidence="2"/>
<evidence type="ECO:0000313" key="5">
    <source>
        <dbReference type="EMBL" id="KAF9731052.1"/>
    </source>
</evidence>
<dbReference type="AlphaFoldDB" id="A0A9P6G8V0"/>
<dbReference type="InterPro" id="IPR013785">
    <property type="entry name" value="Aldolase_TIM"/>
</dbReference>
<feature type="domain" description="Glycoside-hydrolase family GH114 TIM-barrel" evidence="4">
    <location>
        <begin position="249"/>
        <end position="371"/>
    </location>
</feature>
<dbReference type="SUPFAM" id="SSF51445">
    <property type="entry name" value="(Trans)glycosidases"/>
    <property type="match status" value="1"/>
</dbReference>
<evidence type="ECO:0000256" key="1">
    <source>
        <dbReference type="ARBA" id="ARBA00001255"/>
    </source>
</evidence>
<dbReference type="InterPro" id="IPR004352">
    <property type="entry name" value="GH114_TIM-barrel"/>
</dbReference>
<dbReference type="Pfam" id="PF03537">
    <property type="entry name" value="Glyco_hydro_114"/>
    <property type="match status" value="2"/>
</dbReference>
<dbReference type="InterPro" id="IPR017853">
    <property type="entry name" value="GH"/>
</dbReference>
<evidence type="ECO:0000259" key="4">
    <source>
        <dbReference type="Pfam" id="PF03537"/>
    </source>
</evidence>
<dbReference type="PANTHER" id="PTHR35273:SF2">
    <property type="entry name" value="ALPHA-GALACTOSIDASE"/>
    <property type="match status" value="1"/>
</dbReference>
<evidence type="ECO:0000313" key="6">
    <source>
        <dbReference type="Proteomes" id="UP000756921"/>
    </source>
</evidence>
<accession>A0A9P6G8V0</accession>
<evidence type="ECO:0000256" key="3">
    <source>
        <dbReference type="SAM" id="MobiDB-lite"/>
    </source>
</evidence>
<dbReference type="OrthoDB" id="2108802at2759"/>
<dbReference type="Gene3D" id="3.20.20.70">
    <property type="entry name" value="Aldolase class I"/>
    <property type="match status" value="1"/>
</dbReference>
<keyword evidence="6" id="KW-1185">Reference proteome</keyword>
<comment type="caution">
    <text evidence="5">The sequence shown here is derived from an EMBL/GenBank/DDBJ whole genome shotgun (WGS) entry which is preliminary data.</text>
</comment>
<dbReference type="PANTHER" id="PTHR35273">
    <property type="entry name" value="ALPHA-1,4 POLYGALACTOSAMINIDASE, PUTATIVE (AFU_ORTHOLOGUE AFUA_3G07890)-RELATED"/>
    <property type="match status" value="1"/>
</dbReference>
<proteinExistence type="predicted"/>
<sequence>MNETTVLSKKPASRRPWSLRRKLVLGGALALAVLALALGLGLGLTIGRDNDGGDDDNDGNGGGHDGSPTPTSPPLPTPTGNVTWTPKVNVTWQIILQSNMILDEDATSVTPDVAVYDIDLFDTPAETIATLHRLGKKVICYFSGGSYEPGRPDSGDFKEEDMGKELEGWPGERWLKLGSENVRRIMRGRVELAGQKGCDGVDPDNVDGYVSRLFLCALQLLLLLLLPGQLDMTSACHVTDEDAGLTVPQQNENGLGLTAADSVDFMAYLSNLTVPLHLALGLKNAGDIITEVLPIVHFSVNEQCVEESECDTFAPFIAADKPVFHIEYPDGAGDKSGLKKSVVHKYCGDQDAAAGSGGFSTVLKKMDLDGWVEYCDEDVRITAVNGTDSAR</sequence>
<evidence type="ECO:0000256" key="2">
    <source>
        <dbReference type="ARBA" id="ARBA00012755"/>
    </source>
</evidence>
<dbReference type="GO" id="GO:0004557">
    <property type="term" value="F:alpha-galactosidase activity"/>
    <property type="evidence" value="ECO:0007669"/>
    <property type="project" value="UniProtKB-EC"/>
</dbReference>
<feature type="region of interest" description="Disordered" evidence="3">
    <location>
        <begin position="51"/>
        <end position="83"/>
    </location>
</feature>
<name>A0A9P6G8V0_9PLEO</name>